<dbReference type="EMBL" id="DACRBY010000088">
    <property type="protein sequence ID" value="HAS8543026.1"/>
    <property type="molecule type" value="Genomic_DNA"/>
</dbReference>
<accession>A0A8H9TI57</accession>
<sequence>MFDQKKQRQHYVWRRYLKSWLVDDKLACMRNKQNVFSTKDLMNVGQQSYFYKVNSLSEQDISFVRNMFLSDVDETVSSIYERLFSLFRYVEQVEKLESDGSDSGIEKLKQHYANNLEEEIQSEIESQGDPCLTKLLSGDVSFFENDESAAHFLNYLCMQYLRTKKHHNALVSGFTGVNREQIIKCANLIRIVFSTKLAANLYVKRANYKLVIARNISDTPFITSDQPVVNFLDTKKDQNQQTEEFGLYYPLSPELAVFLVEKDIFGSVLEMSFDNASVEQFNQITLSASHEQVYASSETQLKSLHVELET</sequence>
<dbReference type="RefSeq" id="WP_000460237.1">
    <property type="nucleotide sequence ID" value="NZ_JACGMC010000002.1"/>
</dbReference>
<dbReference type="InterPro" id="IPR025332">
    <property type="entry name" value="DUF4238"/>
</dbReference>
<dbReference type="Pfam" id="PF14022">
    <property type="entry name" value="DUF4238"/>
    <property type="match status" value="1"/>
</dbReference>
<evidence type="ECO:0000313" key="1">
    <source>
        <dbReference type="EMBL" id="HAS8543026.1"/>
    </source>
</evidence>
<name>A0A8H9TI57_VIBVL</name>
<reference evidence="1" key="1">
    <citation type="journal article" date="2018" name="Genome Biol.">
        <title>SKESA: strategic k-mer extension for scrupulous assemblies.</title>
        <authorList>
            <person name="Souvorov A."/>
            <person name="Agarwala R."/>
            <person name="Lipman D.J."/>
        </authorList>
    </citation>
    <scope>NUCLEOTIDE SEQUENCE</scope>
    <source>
        <strain evidence="1">BCW_3452</strain>
    </source>
</reference>
<dbReference type="Proteomes" id="UP000863257">
    <property type="component" value="Unassembled WGS sequence"/>
</dbReference>
<comment type="caution">
    <text evidence="1">The sequence shown here is derived from an EMBL/GenBank/DDBJ whole genome shotgun (WGS) entry which is preliminary data.</text>
</comment>
<reference evidence="1" key="2">
    <citation type="submission" date="2019-01" db="EMBL/GenBank/DDBJ databases">
        <authorList>
            <consortium name="NCBI Pathogen Detection Project"/>
        </authorList>
    </citation>
    <scope>NUCLEOTIDE SEQUENCE</scope>
    <source>
        <strain evidence="1">BCW_3452</strain>
    </source>
</reference>
<protein>
    <submittedName>
        <fullName evidence="1">DUF4238 domain-containing protein</fullName>
    </submittedName>
</protein>
<proteinExistence type="predicted"/>
<organism evidence="1">
    <name type="scientific">Vibrio vulnificus</name>
    <dbReference type="NCBI Taxonomy" id="672"/>
    <lineage>
        <taxon>Bacteria</taxon>
        <taxon>Pseudomonadati</taxon>
        <taxon>Pseudomonadota</taxon>
        <taxon>Gammaproteobacteria</taxon>
        <taxon>Vibrionales</taxon>
        <taxon>Vibrionaceae</taxon>
        <taxon>Vibrio</taxon>
    </lineage>
</organism>
<dbReference type="AlphaFoldDB" id="A0A8H9TI57"/>
<gene>
    <name evidence="1" type="ORF">I7730_25095</name>
</gene>